<sequence length="126" mass="14975">MSDKYNALPDNSTETKQHRLWMPTKRARKVILTICWWIYTRERTKNIGSEKVCSLIPMEFIDLCTDKMKNVKKHYHLLKLLLTASPAQKRAIIRTADKSQLHLFCEICLKYSRRQPCCRCEETEEI</sequence>
<organism evidence="1 2">
    <name type="scientific">Trichonephila clavata</name>
    <name type="common">Joro spider</name>
    <name type="synonym">Nephila clavata</name>
    <dbReference type="NCBI Taxonomy" id="2740835"/>
    <lineage>
        <taxon>Eukaryota</taxon>
        <taxon>Metazoa</taxon>
        <taxon>Ecdysozoa</taxon>
        <taxon>Arthropoda</taxon>
        <taxon>Chelicerata</taxon>
        <taxon>Arachnida</taxon>
        <taxon>Araneae</taxon>
        <taxon>Araneomorphae</taxon>
        <taxon>Entelegynae</taxon>
        <taxon>Araneoidea</taxon>
        <taxon>Nephilidae</taxon>
        <taxon>Trichonephila</taxon>
    </lineage>
</organism>
<evidence type="ECO:0000313" key="1">
    <source>
        <dbReference type="EMBL" id="GFR11417.1"/>
    </source>
</evidence>
<proteinExistence type="predicted"/>
<dbReference type="EMBL" id="BMAO01016822">
    <property type="protein sequence ID" value="GFR11417.1"/>
    <property type="molecule type" value="Genomic_DNA"/>
</dbReference>
<gene>
    <name evidence="1" type="ORF">TNCT_185831</name>
</gene>
<comment type="caution">
    <text evidence="1">The sequence shown here is derived from an EMBL/GenBank/DDBJ whole genome shotgun (WGS) entry which is preliminary data.</text>
</comment>
<protein>
    <submittedName>
        <fullName evidence="1">Uncharacterized protein</fullName>
    </submittedName>
</protein>
<evidence type="ECO:0000313" key="2">
    <source>
        <dbReference type="Proteomes" id="UP000887116"/>
    </source>
</evidence>
<accession>A0A8X6GUH6</accession>
<keyword evidence="2" id="KW-1185">Reference proteome</keyword>
<dbReference type="OrthoDB" id="8377339at2759"/>
<reference evidence="1" key="1">
    <citation type="submission" date="2020-07" db="EMBL/GenBank/DDBJ databases">
        <title>Multicomponent nature underlies the extraordinary mechanical properties of spider dragline silk.</title>
        <authorList>
            <person name="Kono N."/>
            <person name="Nakamura H."/>
            <person name="Mori M."/>
            <person name="Yoshida Y."/>
            <person name="Ohtoshi R."/>
            <person name="Malay A.D."/>
            <person name="Moran D.A.P."/>
            <person name="Tomita M."/>
            <person name="Numata K."/>
            <person name="Arakawa K."/>
        </authorList>
    </citation>
    <scope>NUCLEOTIDE SEQUENCE</scope>
</reference>
<dbReference type="Proteomes" id="UP000887116">
    <property type="component" value="Unassembled WGS sequence"/>
</dbReference>
<dbReference type="AlphaFoldDB" id="A0A8X6GUH6"/>
<name>A0A8X6GUH6_TRICU</name>